<feature type="transmembrane region" description="Helical" evidence="2">
    <location>
        <begin position="98"/>
        <end position="119"/>
    </location>
</feature>
<comment type="caution">
    <text evidence="5">The sequence shown here is derived from an EMBL/GenBank/DDBJ whole genome shotgun (WGS) entry which is preliminary data.</text>
</comment>
<feature type="transmembrane region" description="Helical" evidence="2">
    <location>
        <begin position="140"/>
        <end position="163"/>
    </location>
</feature>
<dbReference type="Gene3D" id="3.10.580.10">
    <property type="entry name" value="CBS-domain"/>
    <property type="match status" value="2"/>
</dbReference>
<dbReference type="SUPFAM" id="SSF54631">
    <property type="entry name" value="CBS-domain pair"/>
    <property type="match status" value="1"/>
</dbReference>
<dbReference type="SMART" id="SM00116">
    <property type="entry name" value="CBS"/>
    <property type="match status" value="2"/>
</dbReference>
<proteinExistence type="predicted"/>
<evidence type="ECO:0000313" key="5">
    <source>
        <dbReference type="EMBL" id="MBB3902028.1"/>
    </source>
</evidence>
<evidence type="ECO:0000313" key="4">
    <source>
        <dbReference type="EMBL" id="GLS46484.1"/>
    </source>
</evidence>
<dbReference type="Pfam" id="PF00571">
    <property type="entry name" value="CBS"/>
    <property type="match status" value="2"/>
</dbReference>
<dbReference type="InterPro" id="IPR007065">
    <property type="entry name" value="HPP"/>
</dbReference>
<dbReference type="PANTHER" id="PTHR33741:SF5">
    <property type="entry name" value="TRANSMEMBRANE PROTEIN DDB_G0269096-RELATED"/>
    <property type="match status" value="1"/>
</dbReference>
<dbReference type="Proteomes" id="UP001156881">
    <property type="component" value="Unassembled WGS sequence"/>
</dbReference>
<dbReference type="AlphaFoldDB" id="A0A7W6F670"/>
<feature type="domain" description="CBS" evidence="3">
    <location>
        <begin position="324"/>
        <end position="380"/>
    </location>
</feature>
<organism evidence="5 6">
    <name type="scientific">Methylobacterium brachythecii</name>
    <dbReference type="NCBI Taxonomy" id="1176177"/>
    <lineage>
        <taxon>Bacteria</taxon>
        <taxon>Pseudomonadati</taxon>
        <taxon>Pseudomonadota</taxon>
        <taxon>Alphaproteobacteria</taxon>
        <taxon>Hyphomicrobiales</taxon>
        <taxon>Methylobacteriaceae</taxon>
        <taxon>Methylobacterium</taxon>
    </lineage>
</organism>
<reference evidence="4" key="1">
    <citation type="journal article" date="2014" name="Int. J. Syst. Evol. Microbiol.">
        <title>Complete genome of a new Firmicutes species belonging to the dominant human colonic microbiota ('Ruminococcus bicirculans') reveals two chromosomes and a selective capacity to utilize plant glucans.</title>
        <authorList>
            <consortium name="NISC Comparative Sequencing Program"/>
            <person name="Wegmann U."/>
            <person name="Louis P."/>
            <person name="Goesmann A."/>
            <person name="Henrissat B."/>
            <person name="Duncan S.H."/>
            <person name="Flint H.J."/>
        </authorList>
    </citation>
    <scope>NUCLEOTIDE SEQUENCE</scope>
    <source>
        <strain evidence="4">NBRC 107710</strain>
    </source>
</reference>
<keyword evidence="2" id="KW-0812">Transmembrane</keyword>
<protein>
    <submittedName>
        <fullName evidence="4 5">Membrane protein</fullName>
    </submittedName>
</protein>
<sequence>MQSPFLRRFVPELPSVSPRERVRSACGAMIGLFVTGLVAHLAVGSGTALPTLIAPMGASAVLLFAVPSSPLAQPWSILGGNLVSALVGVTAAASISDPILACAVAGSVAIALMMLLGCLHPPSGAVALTAVLGGPVIRELGYGFVLWPVGVNSALLLTTALVFNNLTGRSYPHVAPKQPANDANAGPASAGGLTAADVDAALSEVDEVLDIGRGDLQAILRRAQIHASLRRSGQTTCAAVMSLEVRAIAPETSLREALDTLRRYRVTMLPVTDENARVLGVVTQTDLIDKAVWDKRGPRLAFDRRVRLTVERGRAPHGSVADVMTKHFATLHPQTVASEAALEMTQAGLHHAPVIAADGRLVGVVAQTDLVGAMLADMASRGDNDTTPLAVAG</sequence>
<keyword evidence="2" id="KW-1133">Transmembrane helix</keyword>
<evidence type="ECO:0000259" key="3">
    <source>
        <dbReference type="PROSITE" id="PS51371"/>
    </source>
</evidence>
<evidence type="ECO:0000256" key="1">
    <source>
        <dbReference type="PROSITE-ProRule" id="PRU00703"/>
    </source>
</evidence>
<keyword evidence="2" id="KW-0472">Membrane</keyword>
<dbReference type="InterPro" id="IPR046342">
    <property type="entry name" value="CBS_dom_sf"/>
</dbReference>
<keyword evidence="7" id="KW-1185">Reference proteome</keyword>
<dbReference type="Pfam" id="PF04982">
    <property type="entry name" value="TM_HPP"/>
    <property type="match status" value="1"/>
</dbReference>
<reference evidence="7" key="2">
    <citation type="journal article" date="2019" name="Int. J. Syst. Evol. Microbiol.">
        <title>The Global Catalogue of Microorganisms (GCM) 10K type strain sequencing project: providing services to taxonomists for standard genome sequencing and annotation.</title>
        <authorList>
            <consortium name="The Broad Institute Genomics Platform"/>
            <consortium name="The Broad Institute Genome Sequencing Center for Infectious Disease"/>
            <person name="Wu L."/>
            <person name="Ma J."/>
        </authorList>
    </citation>
    <scope>NUCLEOTIDE SEQUENCE [LARGE SCALE GENOMIC DNA]</scope>
    <source>
        <strain evidence="7">NBRC 107710</strain>
    </source>
</reference>
<evidence type="ECO:0000313" key="7">
    <source>
        <dbReference type="Proteomes" id="UP001156881"/>
    </source>
</evidence>
<evidence type="ECO:0000313" key="6">
    <source>
        <dbReference type="Proteomes" id="UP000517759"/>
    </source>
</evidence>
<feature type="transmembrane region" description="Helical" evidence="2">
    <location>
        <begin position="21"/>
        <end position="42"/>
    </location>
</feature>
<dbReference type="PANTHER" id="PTHR33741">
    <property type="entry name" value="TRANSMEMBRANE PROTEIN DDB_G0269096-RELATED"/>
    <property type="match status" value="1"/>
</dbReference>
<gene>
    <name evidence="4" type="ORF">GCM10007884_44780</name>
    <name evidence="5" type="ORF">GGR33_001514</name>
</gene>
<reference evidence="5 6" key="3">
    <citation type="submission" date="2020-08" db="EMBL/GenBank/DDBJ databases">
        <title>Genomic Encyclopedia of Type Strains, Phase IV (KMG-IV): sequencing the most valuable type-strain genomes for metagenomic binning, comparative biology and taxonomic classification.</title>
        <authorList>
            <person name="Goeker M."/>
        </authorList>
    </citation>
    <scope>NUCLEOTIDE SEQUENCE [LARGE SCALE GENOMIC DNA]</scope>
    <source>
        <strain evidence="5 6">DSM 24105</strain>
    </source>
</reference>
<dbReference type="InterPro" id="IPR058581">
    <property type="entry name" value="TM_HPP"/>
</dbReference>
<dbReference type="PROSITE" id="PS51371">
    <property type="entry name" value="CBS"/>
    <property type="match status" value="2"/>
</dbReference>
<dbReference type="EMBL" id="BSPG01000043">
    <property type="protein sequence ID" value="GLS46484.1"/>
    <property type="molecule type" value="Genomic_DNA"/>
</dbReference>
<dbReference type="RefSeq" id="WP_183503418.1">
    <property type="nucleotide sequence ID" value="NZ_BSPG01000043.1"/>
</dbReference>
<dbReference type="EMBL" id="JACIDN010000002">
    <property type="protein sequence ID" value="MBB3902028.1"/>
    <property type="molecule type" value="Genomic_DNA"/>
</dbReference>
<reference evidence="4" key="4">
    <citation type="submission" date="2023-01" db="EMBL/GenBank/DDBJ databases">
        <title>Draft genome sequence of Methylobacterium brachythecii strain NBRC 107710.</title>
        <authorList>
            <person name="Sun Q."/>
            <person name="Mori K."/>
        </authorList>
    </citation>
    <scope>NUCLEOTIDE SEQUENCE</scope>
    <source>
        <strain evidence="4">NBRC 107710</strain>
    </source>
</reference>
<keyword evidence="1" id="KW-0129">CBS domain</keyword>
<name>A0A7W6F670_9HYPH</name>
<dbReference type="CDD" id="cd04600">
    <property type="entry name" value="CBS_pair_HPP_assoc"/>
    <property type="match status" value="1"/>
</dbReference>
<accession>A0A7W6F670</accession>
<dbReference type="InterPro" id="IPR000644">
    <property type="entry name" value="CBS_dom"/>
</dbReference>
<feature type="domain" description="CBS" evidence="3">
    <location>
        <begin position="241"/>
        <end position="299"/>
    </location>
</feature>
<evidence type="ECO:0000256" key="2">
    <source>
        <dbReference type="SAM" id="Phobius"/>
    </source>
</evidence>
<dbReference type="Proteomes" id="UP000517759">
    <property type="component" value="Unassembled WGS sequence"/>
</dbReference>
<feature type="transmembrane region" description="Helical" evidence="2">
    <location>
        <begin position="75"/>
        <end position="92"/>
    </location>
</feature>